<proteinExistence type="predicted"/>
<dbReference type="Proteomes" id="UP000593970">
    <property type="component" value="Chromosome"/>
</dbReference>
<protein>
    <submittedName>
        <fullName evidence="1">Uncharacterized protein</fullName>
    </submittedName>
</protein>
<dbReference type="EMBL" id="CP051169">
    <property type="protein sequence ID" value="QOK96592.1"/>
    <property type="molecule type" value="Genomic_DNA"/>
</dbReference>
<dbReference type="AlphaFoldDB" id="A0AA92K1B1"/>
<organism evidence="1 2">
    <name type="scientific">Ralstonia solanacearum</name>
    <name type="common">Pseudomonas solanacearum</name>
    <dbReference type="NCBI Taxonomy" id="305"/>
    <lineage>
        <taxon>Bacteria</taxon>
        <taxon>Pseudomonadati</taxon>
        <taxon>Pseudomonadota</taxon>
        <taxon>Betaproteobacteria</taxon>
        <taxon>Burkholderiales</taxon>
        <taxon>Burkholderiaceae</taxon>
        <taxon>Ralstonia</taxon>
        <taxon>Ralstonia solanacearum species complex</taxon>
    </lineage>
</organism>
<sequence length="90" mass="9534">MGQGIQVFNADGSLQFDSSSRLSRVLGQVYSGTDPGSISVPGFVQGTPWYHCIGVGNSALIPEVSISGTTLSWAFPWATHNPALIIYGVY</sequence>
<evidence type="ECO:0000313" key="2">
    <source>
        <dbReference type="Proteomes" id="UP000593970"/>
    </source>
</evidence>
<gene>
    <name evidence="1" type="ORF">HF909_09175</name>
</gene>
<name>A0AA92K1B1_RALSL</name>
<reference evidence="2" key="1">
    <citation type="submission" date="2020-04" db="EMBL/GenBank/DDBJ databases">
        <title>Ralstonia solanacearum UW576, UW763, UW773, and UW774.</title>
        <authorList>
            <person name="Steidl O."/>
            <person name="Truchon A."/>
            <person name="Allen C."/>
        </authorList>
    </citation>
    <scope>NUCLEOTIDE SEQUENCE [LARGE SCALE GENOMIC DNA]</scope>
    <source>
        <strain evidence="2">UW774</strain>
    </source>
</reference>
<evidence type="ECO:0000313" key="1">
    <source>
        <dbReference type="EMBL" id="QOK96592.1"/>
    </source>
</evidence>
<accession>A0AA92K1B1</accession>